<evidence type="ECO:0000259" key="2">
    <source>
        <dbReference type="Pfam" id="PF24883"/>
    </source>
</evidence>
<dbReference type="Pfam" id="PF24883">
    <property type="entry name" value="NPHP3_N"/>
    <property type="match status" value="1"/>
</dbReference>
<dbReference type="PANTHER" id="PTHR10039">
    <property type="entry name" value="AMELOGENIN"/>
    <property type="match status" value="1"/>
</dbReference>
<comment type="caution">
    <text evidence="3">The sequence shown here is derived from an EMBL/GenBank/DDBJ whole genome shotgun (WGS) entry which is preliminary data.</text>
</comment>
<keyword evidence="1" id="KW-0677">Repeat</keyword>
<evidence type="ECO:0000313" key="3">
    <source>
        <dbReference type="EMBL" id="KAK8077720.1"/>
    </source>
</evidence>
<dbReference type="InterPro" id="IPR027417">
    <property type="entry name" value="P-loop_NTPase"/>
</dbReference>
<dbReference type="PANTHER" id="PTHR10039:SF5">
    <property type="entry name" value="NACHT DOMAIN-CONTAINING PROTEIN"/>
    <property type="match status" value="1"/>
</dbReference>
<feature type="domain" description="Nephrocystin 3-like N-terminal" evidence="2">
    <location>
        <begin position="80"/>
        <end position="176"/>
    </location>
</feature>
<evidence type="ECO:0000313" key="4">
    <source>
        <dbReference type="Proteomes" id="UP001446871"/>
    </source>
</evidence>
<dbReference type="Gene3D" id="3.40.50.300">
    <property type="entry name" value="P-loop containing nucleotide triphosphate hydrolases"/>
    <property type="match status" value="1"/>
</dbReference>
<sequence>MIHEQEHGYAHMLADEFKRTDHKGRTPNAVLAQEKRIRDRLLQSMLFRNMTDREQRISKAHQRTFEWIFGDTMPGSVPWSSFKEFLQNHNKKIYWITGKPGSGKSTLMKYIRQSLMTTGLLQAWGSSDEIVLAAFHFWSSGSRMQMSIEGLLQTVLYNCLRQDPQTLQEVLPERWEAATLFESDDYP</sequence>
<proteinExistence type="predicted"/>
<protein>
    <recommendedName>
        <fullName evidence="2">Nephrocystin 3-like N-terminal domain-containing protein</fullName>
    </recommendedName>
</protein>
<organism evidence="3 4">
    <name type="scientific">Apiospora saccharicola</name>
    <dbReference type="NCBI Taxonomy" id="335842"/>
    <lineage>
        <taxon>Eukaryota</taxon>
        <taxon>Fungi</taxon>
        <taxon>Dikarya</taxon>
        <taxon>Ascomycota</taxon>
        <taxon>Pezizomycotina</taxon>
        <taxon>Sordariomycetes</taxon>
        <taxon>Xylariomycetidae</taxon>
        <taxon>Amphisphaeriales</taxon>
        <taxon>Apiosporaceae</taxon>
        <taxon>Apiospora</taxon>
    </lineage>
</organism>
<evidence type="ECO:0000256" key="1">
    <source>
        <dbReference type="ARBA" id="ARBA00022737"/>
    </source>
</evidence>
<dbReference type="Proteomes" id="UP001446871">
    <property type="component" value="Unassembled WGS sequence"/>
</dbReference>
<reference evidence="3 4" key="1">
    <citation type="submission" date="2023-01" db="EMBL/GenBank/DDBJ databases">
        <title>Analysis of 21 Apiospora genomes using comparative genomics revels a genus with tremendous synthesis potential of carbohydrate active enzymes and secondary metabolites.</title>
        <authorList>
            <person name="Sorensen T."/>
        </authorList>
    </citation>
    <scope>NUCLEOTIDE SEQUENCE [LARGE SCALE GENOMIC DNA]</scope>
    <source>
        <strain evidence="3 4">CBS 83171</strain>
    </source>
</reference>
<dbReference type="InterPro" id="IPR056884">
    <property type="entry name" value="NPHP3-like_N"/>
</dbReference>
<dbReference type="EMBL" id="JAQQWM010000002">
    <property type="protein sequence ID" value="KAK8077720.1"/>
    <property type="molecule type" value="Genomic_DNA"/>
</dbReference>
<name>A0ABR1W5I8_9PEZI</name>
<dbReference type="SUPFAM" id="SSF52540">
    <property type="entry name" value="P-loop containing nucleoside triphosphate hydrolases"/>
    <property type="match status" value="2"/>
</dbReference>
<keyword evidence="4" id="KW-1185">Reference proteome</keyword>
<gene>
    <name evidence="3" type="ORF">PG996_003890</name>
</gene>
<accession>A0ABR1W5I8</accession>